<dbReference type="InterPro" id="IPR025867">
    <property type="entry name" value="MnmE_helical"/>
</dbReference>
<dbReference type="InterPro" id="IPR031168">
    <property type="entry name" value="G_TrmE"/>
</dbReference>
<dbReference type="PANTHER" id="PTHR42714:SF2">
    <property type="entry name" value="TRNA MODIFICATION GTPASE GTPBP3, MITOCHONDRIAL"/>
    <property type="match status" value="1"/>
</dbReference>
<proteinExistence type="inferred from homology"/>
<dbReference type="Gene3D" id="3.30.1360.120">
    <property type="entry name" value="Probable tRNA modification gtpase trme, domain 1"/>
    <property type="match status" value="1"/>
</dbReference>
<feature type="binding site" evidence="6">
    <location>
        <position position="249"/>
    </location>
    <ligand>
        <name>K(+)</name>
        <dbReference type="ChEBI" id="CHEBI:29103"/>
    </ligand>
</feature>
<evidence type="ECO:0000256" key="1">
    <source>
        <dbReference type="ARBA" id="ARBA00011043"/>
    </source>
</evidence>
<dbReference type="RefSeq" id="WP_336133158.1">
    <property type="nucleotide sequence ID" value="NZ_JBANDL010000002.1"/>
</dbReference>
<evidence type="ECO:0000256" key="5">
    <source>
        <dbReference type="ARBA" id="ARBA00023134"/>
    </source>
</evidence>
<comment type="subcellular location">
    <subcellularLocation>
        <location evidence="6">Cytoplasm</location>
    </subcellularLocation>
</comment>
<feature type="domain" description="TrmE-type G" evidence="9">
    <location>
        <begin position="218"/>
        <end position="377"/>
    </location>
</feature>
<dbReference type="Pfam" id="PF10396">
    <property type="entry name" value="TrmE_N"/>
    <property type="match status" value="1"/>
</dbReference>
<dbReference type="NCBIfam" id="TIGR00450">
    <property type="entry name" value="mnmE_trmE_thdF"/>
    <property type="match status" value="1"/>
</dbReference>
<gene>
    <name evidence="6 10" type="primary">mnmE</name>
    <name evidence="6" type="synonym">trmE</name>
    <name evidence="10" type="ORF">V2J18_22235</name>
</gene>
<dbReference type="PANTHER" id="PTHR42714">
    <property type="entry name" value="TRNA MODIFICATION GTPASE GTPBP3"/>
    <property type="match status" value="1"/>
</dbReference>
<feature type="binding site" evidence="6">
    <location>
        <position position="455"/>
    </location>
    <ligand>
        <name>(6S)-5-formyl-5,6,7,8-tetrahydrofolate</name>
        <dbReference type="ChEBI" id="CHEBI:57457"/>
    </ligand>
</feature>
<feature type="binding site" evidence="6">
    <location>
        <position position="252"/>
    </location>
    <ligand>
        <name>K(+)</name>
        <dbReference type="ChEBI" id="CHEBI:29103"/>
    </ligand>
</feature>
<feature type="binding site" evidence="6">
    <location>
        <begin position="247"/>
        <end position="253"/>
    </location>
    <ligand>
        <name>GTP</name>
        <dbReference type="ChEBI" id="CHEBI:37565"/>
    </ligand>
</feature>
<dbReference type="InterPro" id="IPR006073">
    <property type="entry name" value="GTP-bd"/>
</dbReference>
<feature type="binding site" evidence="6">
    <location>
        <position position="232"/>
    </location>
    <ligand>
        <name>Mg(2+)</name>
        <dbReference type="ChEBI" id="CHEBI:18420"/>
    </ligand>
</feature>
<feature type="binding site" evidence="6">
    <location>
        <position position="253"/>
    </location>
    <ligand>
        <name>Mg(2+)</name>
        <dbReference type="ChEBI" id="CHEBI:18420"/>
    </ligand>
</feature>
<keyword evidence="6 10" id="KW-0378">Hydrolase</keyword>
<keyword evidence="11" id="KW-1185">Reference proteome</keyword>
<feature type="binding site" evidence="6">
    <location>
        <begin position="358"/>
        <end position="360"/>
    </location>
    <ligand>
        <name>GTP</name>
        <dbReference type="ChEBI" id="CHEBI:37565"/>
    </ligand>
</feature>
<comment type="caution">
    <text evidence="6">Lacks conserved residue(s) required for the propagation of feature annotation.</text>
</comment>
<dbReference type="PRINTS" id="PR00326">
    <property type="entry name" value="GTP1OBG"/>
</dbReference>
<sequence length="455" mass="47798">MTDAPARDTIAAVATAPGAGGVGIVRLSGPRAQQIGETVAARRLRPRHAHYARFLDADGAAIDDGIALYFAAPASYTGEDVVELHGHGGPAVLEELLARVCALGARRARPGEFSERAFLEGRLDLAQAEAVADLIAAADVRAARAARRALDGEFSRRVEALAGDLLAIRIHVEAAIDFADEPLDTLGGAALRQRFVAASTALDALLAAAERGRRLRDGLHAVIVGPPNAGKSSLLNALAGSDRAIVTDIAGTTRDLLHETVKLDGVELTLVDTAGLREGGDAIEREGMRRAVGELQRADLAIVVLDARDPDSGLASVAEAIAQVPARLYVYNKIDLIESDYASPTPADIGGEDRVFVSARSGAGLDALHARLRALAQGDAADAADGAFTARARHVDALLRAREELDDARAQLDHEMLDLAAESLRQAHEALGEITGRVRADDLLGHIFSNFCIGK</sequence>
<feature type="binding site" evidence="6">
    <location>
        <position position="228"/>
    </location>
    <ligand>
        <name>K(+)</name>
        <dbReference type="ChEBI" id="CHEBI:29103"/>
    </ligand>
</feature>
<dbReference type="InterPro" id="IPR005225">
    <property type="entry name" value="Small_GTP-bd"/>
</dbReference>
<dbReference type="Gene3D" id="3.40.50.300">
    <property type="entry name" value="P-loop containing nucleotide triphosphate hydrolases"/>
    <property type="match status" value="1"/>
</dbReference>
<evidence type="ECO:0000256" key="7">
    <source>
        <dbReference type="RuleBase" id="RU003313"/>
    </source>
</evidence>
<evidence type="ECO:0000256" key="4">
    <source>
        <dbReference type="ARBA" id="ARBA00022958"/>
    </source>
</evidence>
<evidence type="ECO:0000313" key="11">
    <source>
        <dbReference type="Proteomes" id="UP001387215"/>
    </source>
</evidence>
<dbReference type="CDD" id="cd14858">
    <property type="entry name" value="TrmE_N"/>
    <property type="match status" value="1"/>
</dbReference>
<comment type="function">
    <text evidence="6">Exhibits a very high intrinsic GTPase hydrolysis rate. Involved in the addition of a carboxymethylaminomethyl (cmnm) group at the wobble position (U34) of certain tRNAs, forming tRNA-cmnm(5)s(2)U34.</text>
</comment>
<dbReference type="Proteomes" id="UP001387215">
    <property type="component" value="Unassembled WGS sequence"/>
</dbReference>
<dbReference type="Gene3D" id="1.20.120.430">
    <property type="entry name" value="tRNA modification GTPase MnmE domain 2"/>
    <property type="match status" value="1"/>
</dbReference>
<keyword evidence="3 6" id="KW-0547">Nucleotide-binding</keyword>
<dbReference type="InterPro" id="IPR027368">
    <property type="entry name" value="MnmE_dom2"/>
</dbReference>
<accession>A0ABU8D8Q7</accession>
<keyword evidence="8" id="KW-0175">Coiled coil</keyword>
<evidence type="ECO:0000256" key="6">
    <source>
        <dbReference type="HAMAP-Rule" id="MF_00379"/>
    </source>
</evidence>
<feature type="binding site" evidence="6">
    <location>
        <position position="247"/>
    </location>
    <ligand>
        <name>K(+)</name>
        <dbReference type="ChEBI" id="CHEBI:29103"/>
    </ligand>
</feature>
<keyword evidence="4 6" id="KW-0630">Potassium</keyword>
<comment type="caution">
    <text evidence="10">The sequence shown here is derived from an EMBL/GenBank/DDBJ whole genome shotgun (WGS) entry which is preliminary data.</text>
</comment>
<evidence type="ECO:0000313" key="10">
    <source>
        <dbReference type="EMBL" id="MEI2457381.1"/>
    </source>
</evidence>
<dbReference type="EC" id="3.6.-.-" evidence="6"/>
<dbReference type="HAMAP" id="MF_00379">
    <property type="entry name" value="GTPase_MnmE"/>
    <property type="match status" value="1"/>
</dbReference>
<dbReference type="InterPro" id="IPR018948">
    <property type="entry name" value="GTP-bd_TrmE_N"/>
</dbReference>
<dbReference type="SUPFAM" id="SSF52540">
    <property type="entry name" value="P-loop containing nucleoside triphosphate hydrolases"/>
    <property type="match status" value="1"/>
</dbReference>
<dbReference type="InterPro" id="IPR004520">
    <property type="entry name" value="GTPase_MnmE"/>
</dbReference>
<protein>
    <recommendedName>
        <fullName evidence="6">tRNA modification GTPase MnmE</fullName>
        <ecNumber evidence="6">3.6.-.-</ecNumber>
    </recommendedName>
</protein>
<dbReference type="SUPFAM" id="SSF116878">
    <property type="entry name" value="TrmE connector domain"/>
    <property type="match status" value="1"/>
</dbReference>
<dbReference type="PROSITE" id="PS51709">
    <property type="entry name" value="G_TRME"/>
    <property type="match status" value="1"/>
</dbReference>
<keyword evidence="6" id="KW-0460">Magnesium</keyword>
<name>A0ABU8D8Q7_9GAMM</name>
<dbReference type="EMBL" id="JBANDL010000002">
    <property type="protein sequence ID" value="MEI2457381.1"/>
    <property type="molecule type" value="Genomic_DNA"/>
</dbReference>
<feature type="binding site" evidence="6">
    <location>
        <begin position="272"/>
        <end position="275"/>
    </location>
    <ligand>
        <name>GTP</name>
        <dbReference type="ChEBI" id="CHEBI:37565"/>
    </ligand>
</feature>
<dbReference type="Pfam" id="PF01926">
    <property type="entry name" value="MMR_HSR1"/>
    <property type="match status" value="1"/>
</dbReference>
<keyword evidence="5 6" id="KW-0342">GTP-binding</keyword>
<evidence type="ECO:0000256" key="2">
    <source>
        <dbReference type="ARBA" id="ARBA00022694"/>
    </source>
</evidence>
<feature type="binding site" evidence="6">
    <location>
        <position position="83"/>
    </location>
    <ligand>
        <name>(6S)-5-formyl-5,6,7,8-tetrahydrofolate</name>
        <dbReference type="ChEBI" id="CHEBI:57457"/>
    </ligand>
</feature>
<keyword evidence="2 6" id="KW-0819">tRNA processing</keyword>
<dbReference type="NCBIfam" id="NF003661">
    <property type="entry name" value="PRK05291.1-3"/>
    <property type="match status" value="1"/>
</dbReference>
<dbReference type="InterPro" id="IPR027266">
    <property type="entry name" value="TrmE/GcvT-like"/>
</dbReference>
<feature type="coiled-coil region" evidence="8">
    <location>
        <begin position="391"/>
        <end position="422"/>
    </location>
</feature>
<evidence type="ECO:0000256" key="3">
    <source>
        <dbReference type="ARBA" id="ARBA00022741"/>
    </source>
</evidence>
<comment type="similarity">
    <text evidence="1 6 7">Belongs to the TRAFAC class TrmE-Era-EngA-EngB-Septin-like GTPase superfamily. TrmE GTPase family.</text>
</comment>
<comment type="cofactor">
    <cofactor evidence="6">
        <name>K(+)</name>
        <dbReference type="ChEBI" id="CHEBI:29103"/>
    </cofactor>
    <text evidence="6">Binds 1 potassium ion per subunit.</text>
</comment>
<dbReference type="Pfam" id="PF12631">
    <property type="entry name" value="MnmE_helical"/>
    <property type="match status" value="1"/>
</dbReference>
<feature type="binding site" evidence="6">
    <location>
        <position position="26"/>
    </location>
    <ligand>
        <name>(6S)-5-formyl-5,6,7,8-tetrahydrofolate</name>
        <dbReference type="ChEBI" id="CHEBI:57457"/>
    </ligand>
</feature>
<evidence type="ECO:0000259" key="9">
    <source>
        <dbReference type="PROSITE" id="PS51709"/>
    </source>
</evidence>
<organism evidence="10 11">
    <name type="scientific">Lysobacter firmicutimachus</name>
    <dbReference type="NCBI Taxonomy" id="1792846"/>
    <lineage>
        <taxon>Bacteria</taxon>
        <taxon>Pseudomonadati</taxon>
        <taxon>Pseudomonadota</taxon>
        <taxon>Gammaproteobacteria</taxon>
        <taxon>Lysobacterales</taxon>
        <taxon>Lysobacteraceae</taxon>
        <taxon>Lysobacter</taxon>
    </lineage>
</organism>
<dbReference type="GO" id="GO:0016787">
    <property type="term" value="F:hydrolase activity"/>
    <property type="evidence" value="ECO:0007669"/>
    <property type="project" value="UniProtKB-KW"/>
</dbReference>
<dbReference type="CDD" id="cd04164">
    <property type="entry name" value="trmE"/>
    <property type="match status" value="1"/>
</dbReference>
<reference evidence="10 11" key="1">
    <citation type="submission" date="2024-02" db="EMBL/GenBank/DDBJ databases">
        <title>Lysobacter Genome Sequencing and Mining.</title>
        <authorList>
            <person name="Bierman J."/>
            <person name="Walker M.C."/>
        </authorList>
    </citation>
    <scope>NUCLEOTIDE SEQUENCE [LARGE SCALE GENOMIC DNA]</scope>
    <source>
        <strain evidence="10 11">PB6250</strain>
    </source>
</reference>
<feature type="binding site" evidence="6">
    <location>
        <position position="122"/>
    </location>
    <ligand>
        <name>(6S)-5-formyl-5,6,7,8-tetrahydrofolate</name>
        <dbReference type="ChEBI" id="CHEBI:57457"/>
    </ligand>
</feature>
<feature type="binding site" evidence="6">
    <location>
        <begin position="228"/>
        <end position="233"/>
    </location>
    <ligand>
        <name>GTP</name>
        <dbReference type="ChEBI" id="CHEBI:37565"/>
    </ligand>
</feature>
<keyword evidence="6" id="KW-0479">Metal-binding</keyword>
<comment type="subunit">
    <text evidence="6">Homodimer. Heterotetramer of two MnmE and two MnmG subunits.</text>
</comment>
<keyword evidence="6" id="KW-0963">Cytoplasm</keyword>
<dbReference type="InterPro" id="IPR027417">
    <property type="entry name" value="P-loop_NTPase"/>
</dbReference>
<dbReference type="NCBIfam" id="TIGR00231">
    <property type="entry name" value="small_GTP"/>
    <property type="match status" value="1"/>
</dbReference>
<evidence type="ECO:0000256" key="8">
    <source>
        <dbReference type="SAM" id="Coils"/>
    </source>
</evidence>